<evidence type="ECO:0000256" key="6">
    <source>
        <dbReference type="PIRSR" id="PIRSR003085-1"/>
    </source>
</evidence>
<protein>
    <submittedName>
        <fullName evidence="7">Class I SAM-dependent methyltransferase</fullName>
    </submittedName>
</protein>
<dbReference type="GO" id="GO:0008168">
    <property type="term" value="F:methyltransferase activity"/>
    <property type="evidence" value="ECO:0007669"/>
    <property type="project" value="UniProtKB-KW"/>
</dbReference>
<sequence>MTREKRLLTDKLYQGTDTAKPSMRDKFAKQLVFRLFNEVEHGTVMLLDGTDSCRFGEGDADVTVEILDPSAYRAFVFGGSIGAAEAYIRGAWRCDHLTRLIQIFAANLPRLERLEAKFSWLQSPLRVLSHWRRRNSRRNARQNIGDHYDLSNDFYQLFLDPKMMYSSAIYRTPDTSLDEAAEYKLQVVCEKLALQPSDHLLEVGTGWGGLAIYAAEHYGCHVTTTTISEQQYQFAQQRIRDKGLEHQITLLKQDYRELTGKYDKIVSIEMIEAVGHQYLPSYFEKISSLLKPQATALIQAITISDQRYVKYVNSVDFIQKYIFPGGCLPSVERLSTQVSQHSDMVIRQLEDIGLHYATTLAHWREGFFANLDAVREMGFSEQFVRLWQYYLCYCEGAFRERVISTVQVVLSKPEHRADLAFSVK</sequence>
<dbReference type="EMBL" id="QPID01000001">
    <property type="protein sequence ID" value="RCU52630.1"/>
    <property type="molecule type" value="Genomic_DNA"/>
</dbReference>
<keyword evidence="4" id="KW-0949">S-adenosyl-L-methionine</keyword>
<evidence type="ECO:0000313" key="8">
    <source>
        <dbReference type="Proteomes" id="UP000252558"/>
    </source>
</evidence>
<evidence type="ECO:0000313" key="7">
    <source>
        <dbReference type="EMBL" id="RCU52630.1"/>
    </source>
</evidence>
<evidence type="ECO:0000256" key="3">
    <source>
        <dbReference type="ARBA" id="ARBA00022679"/>
    </source>
</evidence>
<dbReference type="OrthoDB" id="9782855at2"/>
<name>A0A368NR99_9GAMM</name>
<keyword evidence="2 7" id="KW-0489">Methyltransferase</keyword>
<dbReference type="Proteomes" id="UP000252558">
    <property type="component" value="Unassembled WGS sequence"/>
</dbReference>
<feature type="active site" evidence="6">
    <location>
        <position position="394"/>
    </location>
</feature>
<reference evidence="7 8" key="1">
    <citation type="submission" date="2018-07" db="EMBL/GenBank/DDBJ databases">
        <title>Corallincola holothuriorum sp. nov., a new facultative anaerobe isolated from sea cucumber Apostichopus japonicus.</title>
        <authorList>
            <person name="Xia H."/>
        </authorList>
    </citation>
    <scope>NUCLEOTIDE SEQUENCE [LARGE SCALE GENOMIC DNA]</scope>
    <source>
        <strain evidence="7 8">C4</strain>
    </source>
</reference>
<keyword evidence="8" id="KW-1185">Reference proteome</keyword>
<dbReference type="PIRSF" id="PIRSF003085">
    <property type="entry name" value="CMAS"/>
    <property type="match status" value="1"/>
</dbReference>
<dbReference type="CDD" id="cd02440">
    <property type="entry name" value="AdoMet_MTases"/>
    <property type="match status" value="1"/>
</dbReference>
<dbReference type="PANTHER" id="PTHR43667">
    <property type="entry name" value="CYCLOPROPANE-FATTY-ACYL-PHOSPHOLIPID SYNTHASE"/>
    <property type="match status" value="1"/>
</dbReference>
<evidence type="ECO:0000256" key="5">
    <source>
        <dbReference type="ARBA" id="ARBA00023098"/>
    </source>
</evidence>
<dbReference type="GO" id="GO:0032259">
    <property type="term" value="P:methylation"/>
    <property type="evidence" value="ECO:0007669"/>
    <property type="project" value="UniProtKB-KW"/>
</dbReference>
<keyword evidence="3 7" id="KW-0808">Transferase</keyword>
<comment type="similarity">
    <text evidence="1">Belongs to the CFA/CMAS family.</text>
</comment>
<dbReference type="SUPFAM" id="SSF53335">
    <property type="entry name" value="S-adenosyl-L-methionine-dependent methyltransferases"/>
    <property type="match status" value="1"/>
</dbReference>
<dbReference type="PANTHER" id="PTHR43667:SF2">
    <property type="entry name" value="FATTY ACID C-METHYL TRANSFERASE"/>
    <property type="match status" value="1"/>
</dbReference>
<dbReference type="Gene3D" id="3.40.50.150">
    <property type="entry name" value="Vaccinia Virus protein VP39"/>
    <property type="match status" value="1"/>
</dbReference>
<evidence type="ECO:0000256" key="4">
    <source>
        <dbReference type="ARBA" id="ARBA00022691"/>
    </source>
</evidence>
<dbReference type="GO" id="GO:0008610">
    <property type="term" value="P:lipid biosynthetic process"/>
    <property type="evidence" value="ECO:0007669"/>
    <property type="project" value="InterPro"/>
</dbReference>
<accession>A0A368NR99</accession>
<evidence type="ECO:0000256" key="1">
    <source>
        <dbReference type="ARBA" id="ARBA00010815"/>
    </source>
</evidence>
<dbReference type="Pfam" id="PF02353">
    <property type="entry name" value="CMAS"/>
    <property type="match status" value="1"/>
</dbReference>
<dbReference type="InterPro" id="IPR003333">
    <property type="entry name" value="CMAS"/>
</dbReference>
<comment type="caution">
    <text evidence="7">The sequence shown here is derived from an EMBL/GenBank/DDBJ whole genome shotgun (WGS) entry which is preliminary data.</text>
</comment>
<keyword evidence="5" id="KW-0443">Lipid metabolism</keyword>
<evidence type="ECO:0000256" key="2">
    <source>
        <dbReference type="ARBA" id="ARBA00022603"/>
    </source>
</evidence>
<proteinExistence type="inferred from homology"/>
<gene>
    <name evidence="7" type="ORF">DU002_01270</name>
</gene>
<dbReference type="InterPro" id="IPR050723">
    <property type="entry name" value="CFA/CMAS"/>
</dbReference>
<organism evidence="7 8">
    <name type="scientific">Corallincola holothuriorum</name>
    <dbReference type="NCBI Taxonomy" id="2282215"/>
    <lineage>
        <taxon>Bacteria</taxon>
        <taxon>Pseudomonadati</taxon>
        <taxon>Pseudomonadota</taxon>
        <taxon>Gammaproteobacteria</taxon>
        <taxon>Alteromonadales</taxon>
        <taxon>Psychromonadaceae</taxon>
        <taxon>Corallincola</taxon>
    </lineage>
</organism>
<dbReference type="AlphaFoldDB" id="A0A368NR99"/>
<dbReference type="InterPro" id="IPR029063">
    <property type="entry name" value="SAM-dependent_MTases_sf"/>
</dbReference>